<evidence type="ECO:0000313" key="6">
    <source>
        <dbReference type="Proteomes" id="UP001224775"/>
    </source>
</evidence>
<dbReference type="EMBL" id="JATAAI010000036">
    <property type="protein sequence ID" value="KAK1734869.1"/>
    <property type="molecule type" value="Genomic_DNA"/>
</dbReference>
<comment type="caution">
    <text evidence="4">The sequence shown here is derived from an EMBL/GenBank/DDBJ whole genome shotgun (WGS) entry which is preliminary data.</text>
</comment>
<reference evidence="4" key="1">
    <citation type="submission" date="2023-06" db="EMBL/GenBank/DDBJ databases">
        <title>Survivors Of The Sea: Transcriptome response of Skeletonema marinoi to long-term dormancy.</title>
        <authorList>
            <person name="Pinder M.I.M."/>
            <person name="Kourtchenko O."/>
            <person name="Robertson E.K."/>
            <person name="Larsson T."/>
            <person name="Maumus F."/>
            <person name="Osuna-Cruz C.M."/>
            <person name="Vancaester E."/>
            <person name="Stenow R."/>
            <person name="Vandepoele K."/>
            <person name="Ploug H."/>
            <person name="Bruchert V."/>
            <person name="Godhe A."/>
            <person name="Topel M."/>
        </authorList>
    </citation>
    <scope>NUCLEOTIDE SEQUENCE</scope>
    <source>
        <strain evidence="4">R05AC</strain>
    </source>
</reference>
<dbReference type="PANTHER" id="PTHR36044">
    <property type="entry name" value="HEME BINDING PROTEIN"/>
    <property type="match status" value="1"/>
</dbReference>
<gene>
    <name evidence="3" type="ORF">QTG54_014327</name>
    <name evidence="4" type="ORF">QTG54_014329</name>
    <name evidence="5" type="ORF">QTG54_014334</name>
</gene>
<keyword evidence="6" id="KW-1185">Reference proteome</keyword>
<dbReference type="Gene3D" id="2.60.40.1190">
    <property type="match status" value="1"/>
</dbReference>
<organism evidence="4 6">
    <name type="scientific">Skeletonema marinoi</name>
    <dbReference type="NCBI Taxonomy" id="267567"/>
    <lineage>
        <taxon>Eukaryota</taxon>
        <taxon>Sar</taxon>
        <taxon>Stramenopiles</taxon>
        <taxon>Ochrophyta</taxon>
        <taxon>Bacillariophyta</taxon>
        <taxon>Coscinodiscophyceae</taxon>
        <taxon>Thalassiosirophycidae</taxon>
        <taxon>Thalassiosirales</taxon>
        <taxon>Skeletonemataceae</taxon>
        <taxon>Skeletonema</taxon>
        <taxon>Skeletonema marinoi-dohrnii complex</taxon>
    </lineage>
</organism>
<keyword evidence="2" id="KW-1133">Transmembrane helix</keyword>
<sequence length="360" mass="38133">MIFPKTNSAAFSLALSISAFKTLPAIVAEDSCTSIDYITCIKTASPPTLDASDISDWDGVEAFESPLTGALTSKMYTAGNMKIQCVYDATDIYFLYQIPGKYMFDITDNKKCASVASMFQMGEKATFFNMGGCPLSEAVNCDAVPEGCAPYAVDIGAHWELKTTERGVMYGPNEATGNDLIANKDDEFAVGPYCRVDDNFGTSPGNEWSGAWDFTGNATDGAEGYYIFETSRSLTTPSPETDVQLTPGTEVNFGVSFWDPFETAAGWTDAGHVVTGCSEDWVGLRLVDENGDATPVFDDVGGEEESAEPMPMESGTDGMETASSSTPAPSGAASIIAGAAFTFVASIFAACVVFEAIAIV</sequence>
<evidence type="ECO:0000256" key="1">
    <source>
        <dbReference type="SAM" id="MobiDB-lite"/>
    </source>
</evidence>
<name>A0AAD8XWI4_9STRA</name>
<keyword evidence="2" id="KW-0472">Membrane</keyword>
<dbReference type="EMBL" id="JATAAI010000036">
    <property type="protein sequence ID" value="KAK1734867.1"/>
    <property type="molecule type" value="Genomic_DNA"/>
</dbReference>
<dbReference type="GO" id="GO:0020037">
    <property type="term" value="F:heme binding"/>
    <property type="evidence" value="ECO:0007669"/>
    <property type="project" value="InterPro"/>
</dbReference>
<dbReference type="GO" id="GO:0046872">
    <property type="term" value="F:metal ion binding"/>
    <property type="evidence" value="ECO:0007669"/>
    <property type="project" value="UniProtKB-KW"/>
</dbReference>
<accession>A0AAD8XWI4</accession>
<feature type="transmembrane region" description="Helical" evidence="2">
    <location>
        <begin position="335"/>
        <end position="359"/>
    </location>
</feature>
<dbReference type="EMBL" id="JATAAI010000036">
    <property type="protein sequence ID" value="KAK1734874.1"/>
    <property type="molecule type" value="Genomic_DNA"/>
</dbReference>
<dbReference type="Proteomes" id="UP001224775">
    <property type="component" value="Unassembled WGS sequence"/>
</dbReference>
<evidence type="ECO:0000313" key="3">
    <source>
        <dbReference type="EMBL" id="KAK1734867.1"/>
    </source>
</evidence>
<evidence type="ECO:0000313" key="4">
    <source>
        <dbReference type="EMBL" id="KAK1734869.1"/>
    </source>
</evidence>
<keyword evidence="2" id="KW-0812">Transmembrane</keyword>
<evidence type="ECO:0000256" key="2">
    <source>
        <dbReference type="SAM" id="Phobius"/>
    </source>
</evidence>
<evidence type="ECO:0000313" key="5">
    <source>
        <dbReference type="EMBL" id="KAK1734874.1"/>
    </source>
</evidence>
<proteinExistence type="predicted"/>
<feature type="region of interest" description="Disordered" evidence="1">
    <location>
        <begin position="295"/>
        <end position="329"/>
    </location>
</feature>
<protein>
    <submittedName>
        <fullName evidence="4">Ethylbenzene dehydrogenase-related protein</fullName>
    </submittedName>
</protein>
<dbReference type="AlphaFoldDB" id="A0AAD8XWI4"/>
<dbReference type="PANTHER" id="PTHR36044:SF1">
    <property type="entry name" value="HEME BINDING PROTEIN"/>
    <property type="match status" value="1"/>
</dbReference>